<evidence type="ECO:0000313" key="2">
    <source>
        <dbReference type="Proteomes" id="UP000029585"/>
    </source>
</evidence>
<accession>A0A096CQE1</accession>
<dbReference type="InterPro" id="IPR010451">
    <property type="entry name" value="Acetoacetate_decarboxylase"/>
</dbReference>
<name>A0A096CQE1_FLAPL</name>
<gene>
    <name evidence="1" type="ORF">HMPREF9460_00531</name>
</gene>
<keyword evidence="2" id="KW-1185">Reference proteome</keyword>
<dbReference type="EMBL" id="ADLO01000020">
    <property type="protein sequence ID" value="KGF57017.1"/>
    <property type="molecule type" value="Genomic_DNA"/>
</dbReference>
<dbReference type="SUPFAM" id="SSF160104">
    <property type="entry name" value="Acetoacetate decarboxylase-like"/>
    <property type="match status" value="1"/>
</dbReference>
<dbReference type="AlphaFoldDB" id="A0A096CQE1"/>
<dbReference type="Gene3D" id="2.40.400.10">
    <property type="entry name" value="Acetoacetate decarboxylase-like"/>
    <property type="match status" value="1"/>
</dbReference>
<comment type="caution">
    <text evidence="1">The sequence shown here is derived from an EMBL/GenBank/DDBJ whole genome shotgun (WGS) entry which is preliminary data.</text>
</comment>
<evidence type="ECO:0000313" key="1">
    <source>
        <dbReference type="EMBL" id="KGF57017.1"/>
    </source>
</evidence>
<dbReference type="InterPro" id="IPR023375">
    <property type="entry name" value="ADC_dom_sf"/>
</dbReference>
<dbReference type="eggNOG" id="COG4689">
    <property type="taxonomic scope" value="Bacteria"/>
</dbReference>
<sequence length="285" mass="32248">MSYVRNDSLMYQMPVHFGPCVTPRQNKEGKRFIYDQATRLTKHTIVYESDPEALSAVLPQRFELAAPYVIINMNMLRDVAWLAGHGYNLTGVSVPTRFHGEKGVVEGNLLLVMWENHADPIITGREQLGYSKIFASIDDIHTYGGVSKTELTSWGFRFLELEFDANRQPENLEELKRVLNNPDSQGIMHYKYIPRTGGGFTQADAEYVCLNPKAAKLPDDVKKYPADQLTYMGGQVRWHIPTWEDMPTQYHVAQALGSLPVKRIVGAVRSEGYTLGDLYGQTTVM</sequence>
<protein>
    <recommendedName>
        <fullName evidence="3">Acetoacetate decarboxylase</fullName>
    </recommendedName>
</protein>
<dbReference type="Pfam" id="PF06314">
    <property type="entry name" value="ADC"/>
    <property type="match status" value="1"/>
</dbReference>
<dbReference type="Proteomes" id="UP000029585">
    <property type="component" value="Unassembled WGS sequence"/>
</dbReference>
<dbReference type="GeneID" id="63971964"/>
<dbReference type="HOGENOM" id="CLU_042700_0_0_9"/>
<dbReference type="GO" id="GO:0016829">
    <property type="term" value="F:lyase activity"/>
    <property type="evidence" value="ECO:0007669"/>
    <property type="project" value="InterPro"/>
</dbReference>
<organism evidence="1 2">
    <name type="scientific">Flavonifractor plautii 1_3_50AFAA</name>
    <dbReference type="NCBI Taxonomy" id="742738"/>
    <lineage>
        <taxon>Bacteria</taxon>
        <taxon>Bacillati</taxon>
        <taxon>Bacillota</taxon>
        <taxon>Clostridia</taxon>
        <taxon>Eubacteriales</taxon>
        <taxon>Oscillospiraceae</taxon>
        <taxon>Flavonifractor</taxon>
    </lineage>
</organism>
<proteinExistence type="predicted"/>
<dbReference type="PATRIC" id="fig|742738.3.peg.553"/>
<evidence type="ECO:0008006" key="3">
    <source>
        <dbReference type="Google" id="ProtNLM"/>
    </source>
</evidence>
<dbReference type="RefSeq" id="WP_007490569.1">
    <property type="nucleotide sequence ID" value="NZ_KN174161.1"/>
</dbReference>
<reference evidence="1 2" key="1">
    <citation type="submission" date="2011-08" db="EMBL/GenBank/DDBJ databases">
        <title>The Genome Sequence of Clostridium orbiscindens 1_3_50AFAA.</title>
        <authorList>
            <consortium name="The Broad Institute Genome Sequencing Platform"/>
            <person name="Earl A."/>
            <person name="Ward D."/>
            <person name="Feldgarden M."/>
            <person name="Gevers D."/>
            <person name="Daigneault M."/>
            <person name="Strauss J."/>
            <person name="Allen-Vercoe E."/>
            <person name="Young S.K."/>
            <person name="Zeng Q."/>
            <person name="Gargeya S."/>
            <person name="Fitzgerald M."/>
            <person name="Haas B."/>
            <person name="Abouelleil A."/>
            <person name="Alvarado L."/>
            <person name="Arachchi H.M."/>
            <person name="Berlin A."/>
            <person name="Brown A."/>
            <person name="Chapman S.B."/>
            <person name="Chen Z."/>
            <person name="Dunbar C."/>
            <person name="Freedman E."/>
            <person name="Gearin G."/>
            <person name="Gellesch M."/>
            <person name="Goldberg J."/>
            <person name="Griggs A."/>
            <person name="Gujja S."/>
            <person name="Heiman D."/>
            <person name="Howarth C."/>
            <person name="Larson L."/>
            <person name="Lui A."/>
            <person name="MacDonald P.J.P."/>
            <person name="Montmayeur A."/>
            <person name="Murphy C."/>
            <person name="Neiman D."/>
            <person name="Pearson M."/>
            <person name="Priest M."/>
            <person name="Roberts A."/>
            <person name="Saif S."/>
            <person name="Shea T."/>
            <person name="Shenoy N."/>
            <person name="Sisk P."/>
            <person name="Stolte C."/>
            <person name="Sykes S."/>
            <person name="Wortman J."/>
            <person name="Nusbaum C."/>
            <person name="Birren B."/>
        </authorList>
    </citation>
    <scope>NUCLEOTIDE SEQUENCE [LARGE SCALE GENOMIC DNA]</scope>
    <source>
        <strain evidence="1 2">1_3_50AFAA</strain>
    </source>
</reference>